<accession>A0A6A6ALN4</accession>
<dbReference type="PROSITE" id="PS50157">
    <property type="entry name" value="ZINC_FINGER_C2H2_2"/>
    <property type="match status" value="1"/>
</dbReference>
<dbReference type="OrthoDB" id="8922241at2759"/>
<protein>
    <recommendedName>
        <fullName evidence="3">C2H2-type domain-containing protein</fullName>
    </recommendedName>
</protein>
<gene>
    <name evidence="4" type="ORF">P153DRAFT_193877</name>
</gene>
<dbReference type="GO" id="GO:0008270">
    <property type="term" value="F:zinc ion binding"/>
    <property type="evidence" value="ECO:0007669"/>
    <property type="project" value="UniProtKB-KW"/>
</dbReference>
<evidence type="ECO:0000313" key="4">
    <source>
        <dbReference type="EMBL" id="KAF2131381.1"/>
    </source>
</evidence>
<keyword evidence="5" id="KW-1185">Reference proteome</keyword>
<feature type="domain" description="C2H2-type" evidence="3">
    <location>
        <begin position="449"/>
        <end position="477"/>
    </location>
</feature>
<dbReference type="AlphaFoldDB" id="A0A6A6ALN4"/>
<organism evidence="4 5">
    <name type="scientific">Dothidotthia symphoricarpi CBS 119687</name>
    <dbReference type="NCBI Taxonomy" id="1392245"/>
    <lineage>
        <taxon>Eukaryota</taxon>
        <taxon>Fungi</taxon>
        <taxon>Dikarya</taxon>
        <taxon>Ascomycota</taxon>
        <taxon>Pezizomycotina</taxon>
        <taxon>Dothideomycetes</taxon>
        <taxon>Pleosporomycetidae</taxon>
        <taxon>Pleosporales</taxon>
        <taxon>Dothidotthiaceae</taxon>
        <taxon>Dothidotthia</taxon>
    </lineage>
</organism>
<proteinExistence type="predicted"/>
<dbReference type="Gene3D" id="3.30.160.60">
    <property type="entry name" value="Classic Zinc Finger"/>
    <property type="match status" value="1"/>
</dbReference>
<dbReference type="Proteomes" id="UP000799771">
    <property type="component" value="Unassembled WGS sequence"/>
</dbReference>
<reference evidence="4" key="1">
    <citation type="journal article" date="2020" name="Stud. Mycol.">
        <title>101 Dothideomycetes genomes: a test case for predicting lifestyles and emergence of pathogens.</title>
        <authorList>
            <person name="Haridas S."/>
            <person name="Albert R."/>
            <person name="Binder M."/>
            <person name="Bloem J."/>
            <person name="Labutti K."/>
            <person name="Salamov A."/>
            <person name="Andreopoulos B."/>
            <person name="Baker S."/>
            <person name="Barry K."/>
            <person name="Bills G."/>
            <person name="Bluhm B."/>
            <person name="Cannon C."/>
            <person name="Castanera R."/>
            <person name="Culley D."/>
            <person name="Daum C."/>
            <person name="Ezra D."/>
            <person name="Gonzalez J."/>
            <person name="Henrissat B."/>
            <person name="Kuo A."/>
            <person name="Liang C."/>
            <person name="Lipzen A."/>
            <person name="Lutzoni F."/>
            <person name="Magnuson J."/>
            <person name="Mondo S."/>
            <person name="Nolan M."/>
            <person name="Ohm R."/>
            <person name="Pangilinan J."/>
            <person name="Park H.-J."/>
            <person name="Ramirez L."/>
            <person name="Alfaro M."/>
            <person name="Sun H."/>
            <person name="Tritt A."/>
            <person name="Yoshinaga Y."/>
            <person name="Zwiers L.-H."/>
            <person name="Turgeon B."/>
            <person name="Goodwin S."/>
            <person name="Spatafora J."/>
            <person name="Crous P."/>
            <person name="Grigoriev I."/>
        </authorList>
    </citation>
    <scope>NUCLEOTIDE SEQUENCE</scope>
    <source>
        <strain evidence="4">CBS 119687</strain>
    </source>
</reference>
<keyword evidence="1" id="KW-0863">Zinc-finger</keyword>
<name>A0A6A6ALN4_9PLEO</name>
<feature type="region of interest" description="Disordered" evidence="2">
    <location>
        <begin position="467"/>
        <end position="491"/>
    </location>
</feature>
<evidence type="ECO:0000313" key="5">
    <source>
        <dbReference type="Proteomes" id="UP000799771"/>
    </source>
</evidence>
<dbReference type="SUPFAM" id="SSF57667">
    <property type="entry name" value="beta-beta-alpha zinc fingers"/>
    <property type="match status" value="1"/>
</dbReference>
<keyword evidence="1" id="KW-0479">Metal-binding</keyword>
<feature type="compositionally biased region" description="Basic and acidic residues" evidence="2">
    <location>
        <begin position="472"/>
        <end position="491"/>
    </location>
</feature>
<evidence type="ECO:0000256" key="1">
    <source>
        <dbReference type="PROSITE-ProRule" id="PRU00042"/>
    </source>
</evidence>
<keyword evidence="1" id="KW-0862">Zinc</keyword>
<dbReference type="PROSITE" id="PS00028">
    <property type="entry name" value="ZINC_FINGER_C2H2_1"/>
    <property type="match status" value="1"/>
</dbReference>
<feature type="region of interest" description="Disordered" evidence="2">
    <location>
        <begin position="48"/>
        <end position="67"/>
    </location>
</feature>
<evidence type="ECO:0000259" key="3">
    <source>
        <dbReference type="PROSITE" id="PS50157"/>
    </source>
</evidence>
<dbReference type="EMBL" id="ML977502">
    <property type="protein sequence ID" value="KAF2131381.1"/>
    <property type="molecule type" value="Genomic_DNA"/>
</dbReference>
<dbReference type="RefSeq" id="XP_033525768.1">
    <property type="nucleotide sequence ID" value="XM_033662449.1"/>
</dbReference>
<sequence>MRLLIEKSHDRWKFDFTSSSVNDDLWPSYHTLVTLDPTTTPQSDCACSSSGNNCGTQNRTVQDSLSKSSRRGSIREWFRSSFRRSSRKVSNAHHKHVLELPGTSTPQELLDLSMMSELPEQNVYELGAGWNSTYGLDFHEDPIDQPTQYHFQPKMIHADIDGTTRQIRGSITTPVQPIQTYGEGHWNIPPGTTSENSSFTHSPVSMLEQSPITPNDPPPAFQEFSNGTELPSGIFPPLMDQGRPMGHAHCAHDAPPQYSSHPVYQSHVTASQVEIFHSSNGFGSPGVPTYNNYRRQSPSDAEFFVPPHQAYQDPLRSQPFISEPGSYCHLHADQGLDPRMMETISHCHCQAAVNSNEMNEYTFATASQPSSTAEWIQSEGYSNGTQSRALIHQTDDSDVAPEAHHLPVSHPTATYPPVKCGQCRKLFIGKFGAGNLTRHIRHVHNMMKIVCRVCEKSFKRGDALRKHRWTKHHEEDARPKPKKVGDEIMSG</sequence>
<dbReference type="InterPro" id="IPR013087">
    <property type="entry name" value="Znf_C2H2_type"/>
</dbReference>
<evidence type="ECO:0000256" key="2">
    <source>
        <dbReference type="SAM" id="MobiDB-lite"/>
    </source>
</evidence>
<dbReference type="InterPro" id="IPR036236">
    <property type="entry name" value="Znf_C2H2_sf"/>
</dbReference>
<dbReference type="Pfam" id="PF13912">
    <property type="entry name" value="zf-C2H2_6"/>
    <property type="match status" value="1"/>
</dbReference>
<dbReference type="GeneID" id="54402881"/>